<dbReference type="Proteomes" id="UP000821845">
    <property type="component" value="Chromosome 2"/>
</dbReference>
<dbReference type="EMBL" id="CM023482">
    <property type="protein sequence ID" value="KAH6938252.1"/>
    <property type="molecule type" value="Genomic_DNA"/>
</dbReference>
<gene>
    <name evidence="1" type="ORF">HPB50_008299</name>
</gene>
<evidence type="ECO:0000313" key="1">
    <source>
        <dbReference type="EMBL" id="KAH6938252.1"/>
    </source>
</evidence>
<organism evidence="1 2">
    <name type="scientific">Hyalomma asiaticum</name>
    <name type="common">Tick</name>
    <dbReference type="NCBI Taxonomy" id="266040"/>
    <lineage>
        <taxon>Eukaryota</taxon>
        <taxon>Metazoa</taxon>
        <taxon>Ecdysozoa</taxon>
        <taxon>Arthropoda</taxon>
        <taxon>Chelicerata</taxon>
        <taxon>Arachnida</taxon>
        <taxon>Acari</taxon>
        <taxon>Parasitiformes</taxon>
        <taxon>Ixodida</taxon>
        <taxon>Ixodoidea</taxon>
        <taxon>Ixodidae</taxon>
        <taxon>Hyalomminae</taxon>
        <taxon>Hyalomma</taxon>
    </lineage>
</organism>
<accession>A0ACB7SSW2</accession>
<protein>
    <submittedName>
        <fullName evidence="1">Uncharacterized protein</fullName>
    </submittedName>
</protein>
<sequence length="181" mass="19914">MGRRLNLSHLSQEECERILAVIQRDLELRAREKERLGSSSPTAPLLLCRSGRGNSQWGPRVTTTPVDLAADDNDIKERDEENLPETCLFCAASVVWHCARAPGGCGDWKEGPRGCGRSCAVYGAARGQPLARRSSSPTDVRPSHRRAGEVQVPPPRPRRREKPSKRRRSVGSAAPRCPTGQ</sequence>
<comment type="caution">
    <text evidence="1">The sequence shown here is derived from an EMBL/GenBank/DDBJ whole genome shotgun (WGS) entry which is preliminary data.</text>
</comment>
<reference evidence="1" key="1">
    <citation type="submission" date="2020-05" db="EMBL/GenBank/DDBJ databases">
        <title>Large-scale comparative analyses of tick genomes elucidate their genetic diversity and vector capacities.</title>
        <authorList>
            <person name="Jia N."/>
            <person name="Wang J."/>
            <person name="Shi W."/>
            <person name="Du L."/>
            <person name="Sun Y."/>
            <person name="Zhan W."/>
            <person name="Jiang J."/>
            <person name="Wang Q."/>
            <person name="Zhang B."/>
            <person name="Ji P."/>
            <person name="Sakyi L.B."/>
            <person name="Cui X."/>
            <person name="Yuan T."/>
            <person name="Jiang B."/>
            <person name="Yang W."/>
            <person name="Lam T.T.-Y."/>
            <person name="Chang Q."/>
            <person name="Ding S."/>
            <person name="Wang X."/>
            <person name="Zhu J."/>
            <person name="Ruan X."/>
            <person name="Zhao L."/>
            <person name="Wei J."/>
            <person name="Que T."/>
            <person name="Du C."/>
            <person name="Cheng J."/>
            <person name="Dai P."/>
            <person name="Han X."/>
            <person name="Huang E."/>
            <person name="Gao Y."/>
            <person name="Liu J."/>
            <person name="Shao H."/>
            <person name="Ye R."/>
            <person name="Li L."/>
            <person name="Wei W."/>
            <person name="Wang X."/>
            <person name="Wang C."/>
            <person name="Yang T."/>
            <person name="Huo Q."/>
            <person name="Li W."/>
            <person name="Guo W."/>
            <person name="Chen H."/>
            <person name="Zhou L."/>
            <person name="Ni X."/>
            <person name="Tian J."/>
            <person name="Zhou Y."/>
            <person name="Sheng Y."/>
            <person name="Liu T."/>
            <person name="Pan Y."/>
            <person name="Xia L."/>
            <person name="Li J."/>
            <person name="Zhao F."/>
            <person name="Cao W."/>
        </authorList>
    </citation>
    <scope>NUCLEOTIDE SEQUENCE</scope>
    <source>
        <strain evidence="1">Hyas-2018</strain>
    </source>
</reference>
<proteinExistence type="predicted"/>
<name>A0ACB7SSW2_HYAAI</name>
<evidence type="ECO:0000313" key="2">
    <source>
        <dbReference type="Proteomes" id="UP000821845"/>
    </source>
</evidence>
<keyword evidence="2" id="KW-1185">Reference proteome</keyword>